<dbReference type="EMBL" id="CP000155">
    <property type="protein sequence ID" value="ABC27833.1"/>
    <property type="molecule type" value="Genomic_DNA"/>
</dbReference>
<feature type="coiled-coil region" evidence="2">
    <location>
        <begin position="30"/>
        <end position="67"/>
    </location>
</feature>
<proteinExistence type="inferred from homology"/>
<name>Q2SNE1_HAHCH</name>
<dbReference type="Pfam" id="PF04012">
    <property type="entry name" value="PspA_IM30"/>
    <property type="match status" value="1"/>
</dbReference>
<dbReference type="OrthoDB" id="5567812at2"/>
<gene>
    <name evidence="3" type="ordered locus">HCH_00945</name>
</gene>
<dbReference type="eggNOG" id="COG1842">
    <property type="taxonomic scope" value="Bacteria"/>
</dbReference>
<dbReference type="HOGENOM" id="CLU_2142387_0_0_6"/>
<evidence type="ECO:0000256" key="2">
    <source>
        <dbReference type="SAM" id="Coils"/>
    </source>
</evidence>
<evidence type="ECO:0000313" key="3">
    <source>
        <dbReference type="EMBL" id="ABC27833.1"/>
    </source>
</evidence>
<accession>Q2SNE1</accession>
<comment type="similarity">
    <text evidence="1">Belongs to the PspA/Vipp/IM30 family.</text>
</comment>
<dbReference type="STRING" id="349521.HCH_00945"/>
<keyword evidence="2" id="KW-0175">Coiled coil</keyword>
<dbReference type="InterPro" id="IPR007157">
    <property type="entry name" value="PspA_VIPP1"/>
</dbReference>
<dbReference type="Proteomes" id="UP000000238">
    <property type="component" value="Chromosome"/>
</dbReference>
<organism evidence="3 4">
    <name type="scientific">Hahella chejuensis (strain KCTC 2396)</name>
    <dbReference type="NCBI Taxonomy" id="349521"/>
    <lineage>
        <taxon>Bacteria</taxon>
        <taxon>Pseudomonadati</taxon>
        <taxon>Pseudomonadota</taxon>
        <taxon>Gammaproteobacteria</taxon>
        <taxon>Oceanospirillales</taxon>
        <taxon>Hahellaceae</taxon>
        <taxon>Hahella</taxon>
    </lineage>
</organism>
<protein>
    <recommendedName>
        <fullName evidence="5">Phage shock protein A (IM30), suppresses sigma54-dependent transcription</fullName>
    </recommendedName>
</protein>
<evidence type="ECO:0008006" key="5">
    <source>
        <dbReference type="Google" id="ProtNLM"/>
    </source>
</evidence>
<evidence type="ECO:0000256" key="1">
    <source>
        <dbReference type="ARBA" id="ARBA00043985"/>
    </source>
</evidence>
<dbReference type="RefSeq" id="WP_011394908.1">
    <property type="nucleotide sequence ID" value="NC_007645.1"/>
</dbReference>
<sequence length="112" mass="13016">MALITRLTRLFKADMHAVLDRLEEPDALLRQAIREMEEEVSQNARRLQAKEFEIQQVNGRVKEVEKSLGGLEGQLDLCFEAQNEKLARNLLRRKLEGELLLTQFRQQAQPTD</sequence>
<keyword evidence="4" id="KW-1185">Reference proteome</keyword>
<evidence type="ECO:0000313" key="4">
    <source>
        <dbReference type="Proteomes" id="UP000000238"/>
    </source>
</evidence>
<dbReference type="AlphaFoldDB" id="Q2SNE1"/>
<dbReference type="KEGG" id="hch:HCH_00945"/>
<reference evidence="3 4" key="1">
    <citation type="journal article" date="2005" name="Nucleic Acids Res.">
        <title>Genomic blueprint of Hahella chejuensis, a marine microbe producing an algicidal agent.</title>
        <authorList>
            <person name="Jeong H."/>
            <person name="Yim J.H."/>
            <person name="Lee C."/>
            <person name="Choi S.-H."/>
            <person name="Park Y.K."/>
            <person name="Yoon S.H."/>
            <person name="Hur C.-G."/>
            <person name="Kang H.-Y."/>
            <person name="Kim D."/>
            <person name="Lee H.H."/>
            <person name="Park K.H."/>
            <person name="Park S.-H."/>
            <person name="Park H.-S."/>
            <person name="Lee H.K."/>
            <person name="Oh T.K."/>
            <person name="Kim J.F."/>
        </authorList>
    </citation>
    <scope>NUCLEOTIDE SEQUENCE [LARGE SCALE GENOMIC DNA]</scope>
    <source>
        <strain evidence="3 4">KCTC 2396</strain>
    </source>
</reference>